<evidence type="ECO:0000313" key="14">
    <source>
        <dbReference type="Proteomes" id="UP001054821"/>
    </source>
</evidence>
<evidence type="ECO:0000256" key="2">
    <source>
        <dbReference type="ARBA" id="ARBA00009054"/>
    </source>
</evidence>
<dbReference type="NCBIfam" id="NF010741">
    <property type="entry name" value="PRK14143.1"/>
    <property type="match status" value="1"/>
</dbReference>
<dbReference type="EMBL" id="CABIKO010000008">
    <property type="protein sequence ID" value="VVA13701.1"/>
    <property type="molecule type" value="Genomic_DNA"/>
</dbReference>
<comment type="subunit">
    <text evidence="3">Homodimer.</text>
</comment>
<dbReference type="PRINTS" id="PR00773">
    <property type="entry name" value="GRPEPROTEIN"/>
</dbReference>
<evidence type="ECO:0000313" key="12">
    <source>
        <dbReference type="EMBL" id="VVA13701.1"/>
    </source>
</evidence>
<comment type="similarity">
    <text evidence="2 8">Belongs to the GrpE family.</text>
</comment>
<dbReference type="GO" id="GO:0009507">
    <property type="term" value="C:chloroplast"/>
    <property type="evidence" value="ECO:0007669"/>
    <property type="project" value="TreeGrafter"/>
</dbReference>
<dbReference type="PANTHER" id="PTHR21237:SF40">
    <property type="entry name" value="CELL CYCLE AND APOPTOSIS REGULATOR PROTEIN 2"/>
    <property type="match status" value="1"/>
</dbReference>
<feature type="region of interest" description="Disordered" evidence="10">
    <location>
        <begin position="43"/>
        <end position="102"/>
    </location>
</feature>
<dbReference type="HAMAP" id="MF_01151">
    <property type="entry name" value="GrpE"/>
    <property type="match status" value="1"/>
</dbReference>
<organism evidence="12 13">
    <name type="scientific">Prunus dulcis</name>
    <name type="common">Almond</name>
    <name type="synonym">Amygdalus dulcis</name>
    <dbReference type="NCBI Taxonomy" id="3755"/>
    <lineage>
        <taxon>Eukaryota</taxon>
        <taxon>Viridiplantae</taxon>
        <taxon>Streptophyta</taxon>
        <taxon>Embryophyta</taxon>
        <taxon>Tracheophyta</taxon>
        <taxon>Spermatophyta</taxon>
        <taxon>Magnoliopsida</taxon>
        <taxon>eudicotyledons</taxon>
        <taxon>Gunneridae</taxon>
        <taxon>Pentapetalae</taxon>
        <taxon>rosids</taxon>
        <taxon>fabids</taxon>
        <taxon>Rosales</taxon>
        <taxon>Rosaceae</taxon>
        <taxon>Amygdaloideae</taxon>
        <taxon>Amygdaleae</taxon>
        <taxon>Prunus</taxon>
    </lineage>
</organism>
<protein>
    <recommendedName>
        <fullName evidence="7">GrpE protein homolog</fullName>
    </recommendedName>
</protein>
<dbReference type="AlphaFoldDB" id="A0A5E4EGJ3"/>
<accession>A0A5E4EGJ3</accession>
<dbReference type="InterPro" id="IPR013805">
    <property type="entry name" value="GrpE_CC"/>
</dbReference>
<gene>
    <name evidence="12" type="ORF">ALMOND_2B024480</name>
    <name evidence="11" type="ORF">L3X38_008307</name>
</gene>
<dbReference type="SUPFAM" id="SSF51064">
    <property type="entry name" value="Head domain of nucleotide exchange factor GrpE"/>
    <property type="match status" value="1"/>
</dbReference>
<comment type="subcellular location">
    <subcellularLocation>
        <location evidence="1">Cytoplasm</location>
    </subcellularLocation>
    <subcellularLocation>
        <location evidence="7">Mitochondrion matrix</location>
    </subcellularLocation>
</comment>
<dbReference type="CDD" id="cd00446">
    <property type="entry name" value="GrpE"/>
    <property type="match status" value="1"/>
</dbReference>
<evidence type="ECO:0000256" key="10">
    <source>
        <dbReference type="SAM" id="MobiDB-lite"/>
    </source>
</evidence>
<dbReference type="OMA" id="PTNAKED"/>
<evidence type="ECO:0000313" key="11">
    <source>
        <dbReference type="EMBL" id="KAI5355412.1"/>
    </source>
</evidence>
<name>A0A5E4EGJ3_PRUDU</name>
<keyword evidence="7" id="KW-0496">Mitochondrion</keyword>
<keyword evidence="5" id="KW-0346">Stress response</keyword>
<evidence type="ECO:0000256" key="1">
    <source>
        <dbReference type="ARBA" id="ARBA00004496"/>
    </source>
</evidence>
<dbReference type="GO" id="GO:0042803">
    <property type="term" value="F:protein homodimerization activity"/>
    <property type="evidence" value="ECO:0007669"/>
    <property type="project" value="InterPro"/>
</dbReference>
<proteinExistence type="inferred from homology"/>
<keyword evidence="6 7" id="KW-0143">Chaperone</keyword>
<reference evidence="12" key="1">
    <citation type="submission" date="2019-07" db="EMBL/GenBank/DDBJ databases">
        <authorList>
            <person name="Alioto T."/>
            <person name="Alioto T."/>
            <person name="Gomez Garrido J."/>
        </authorList>
    </citation>
    <scope>NUCLEOTIDE SEQUENCE</scope>
</reference>
<dbReference type="Gene3D" id="3.90.20.20">
    <property type="match status" value="1"/>
</dbReference>
<evidence type="ECO:0000256" key="8">
    <source>
        <dbReference type="RuleBase" id="RU004478"/>
    </source>
</evidence>
<dbReference type="GO" id="GO:0051087">
    <property type="term" value="F:protein-folding chaperone binding"/>
    <property type="evidence" value="ECO:0007669"/>
    <property type="project" value="InterPro"/>
</dbReference>
<dbReference type="FunFam" id="2.30.22.10:FF:000001">
    <property type="entry name" value="Protein GrpE"/>
    <property type="match status" value="1"/>
</dbReference>
<comment type="function">
    <text evidence="7">Essential component of the PAM complex, a complex required for the translocation of transit peptide-containing proteins from the inner membrane into the mitochondrial matrix in an ATP-dependent manner.</text>
</comment>
<dbReference type="Gene3D" id="2.30.22.10">
    <property type="entry name" value="Head domain of nucleotide exchange factor GrpE"/>
    <property type="match status" value="1"/>
</dbReference>
<evidence type="ECO:0000256" key="9">
    <source>
        <dbReference type="SAM" id="Coils"/>
    </source>
</evidence>
<feature type="compositionally biased region" description="Low complexity" evidence="10">
    <location>
        <begin position="43"/>
        <end position="60"/>
    </location>
</feature>
<feature type="region of interest" description="Disordered" evidence="10">
    <location>
        <begin position="292"/>
        <end position="319"/>
    </location>
</feature>
<dbReference type="GO" id="GO:0006457">
    <property type="term" value="P:protein folding"/>
    <property type="evidence" value="ECO:0007669"/>
    <property type="project" value="InterPro"/>
</dbReference>
<evidence type="ECO:0000256" key="5">
    <source>
        <dbReference type="ARBA" id="ARBA00023016"/>
    </source>
</evidence>
<dbReference type="Proteomes" id="UP001054821">
    <property type="component" value="Chromosome 1"/>
</dbReference>
<dbReference type="InterPro" id="IPR009012">
    <property type="entry name" value="GrpE_head"/>
</dbReference>
<dbReference type="PROSITE" id="PS01071">
    <property type="entry name" value="GRPE"/>
    <property type="match status" value="1"/>
</dbReference>
<evidence type="ECO:0000256" key="3">
    <source>
        <dbReference type="ARBA" id="ARBA00011738"/>
    </source>
</evidence>
<reference evidence="13" key="2">
    <citation type="journal article" date="2020" name="Plant J.">
        <title>Transposons played a major role in the diversification between the closely related almond and peach genomes: results from the almond genome sequence.</title>
        <authorList>
            <person name="Alioto T."/>
            <person name="Alexiou K.G."/>
            <person name="Bardil A."/>
            <person name="Barteri F."/>
            <person name="Castanera R."/>
            <person name="Cruz F."/>
            <person name="Dhingra A."/>
            <person name="Duval H."/>
            <person name="Fernandez I Marti A."/>
            <person name="Frias L."/>
            <person name="Galan B."/>
            <person name="Garcia J.L."/>
            <person name="Howad W."/>
            <person name="Gomez-Garrido J."/>
            <person name="Gut M."/>
            <person name="Julca I."/>
            <person name="Morata J."/>
            <person name="Puigdomenech P."/>
            <person name="Ribeca P."/>
            <person name="Rubio Cabetas M.J."/>
            <person name="Vlasova A."/>
            <person name="Wirthensohn M."/>
            <person name="Garcia-Mas J."/>
            <person name="Gabaldon T."/>
            <person name="Casacuberta J.M."/>
            <person name="Arus P."/>
        </authorList>
    </citation>
    <scope>NUCLEOTIDE SEQUENCE [LARGE SCALE GENOMIC DNA]</scope>
    <source>
        <strain evidence="13">cv. Texas</strain>
    </source>
</reference>
<evidence type="ECO:0000313" key="13">
    <source>
        <dbReference type="Proteomes" id="UP000327085"/>
    </source>
</evidence>
<evidence type="ECO:0000256" key="6">
    <source>
        <dbReference type="ARBA" id="ARBA00023186"/>
    </source>
</evidence>
<feature type="coiled-coil region" evidence="9">
    <location>
        <begin position="126"/>
        <end position="153"/>
    </location>
</feature>
<dbReference type="InterPro" id="IPR000740">
    <property type="entry name" value="GrpE"/>
</dbReference>
<dbReference type="PANTHER" id="PTHR21237">
    <property type="entry name" value="GRPE PROTEIN"/>
    <property type="match status" value="1"/>
</dbReference>
<dbReference type="Gramene" id="VVA13701">
    <property type="protein sequence ID" value="VVA13701"/>
    <property type="gene ID" value="Prudul26B024480"/>
</dbReference>
<keyword evidence="14" id="KW-1185">Reference proteome</keyword>
<dbReference type="GO" id="GO:0000774">
    <property type="term" value="F:adenyl-nucleotide exchange factor activity"/>
    <property type="evidence" value="ECO:0007669"/>
    <property type="project" value="InterPro"/>
</dbReference>
<reference evidence="11 14" key="3">
    <citation type="journal article" date="2022" name="G3 (Bethesda)">
        <title>Whole-genome sequence and methylome profiling of the almond [Prunus dulcis (Mill.) D.A. Webb] cultivar 'Nonpareil'.</title>
        <authorList>
            <person name="D'Amico-Willman K.M."/>
            <person name="Ouma W.Z."/>
            <person name="Meulia T."/>
            <person name="Sideli G.M."/>
            <person name="Gradziel T.M."/>
            <person name="Fresnedo-Ramirez J."/>
        </authorList>
    </citation>
    <scope>NUCLEOTIDE SEQUENCE [LARGE SCALE GENOMIC DNA]</scope>
    <source>
        <strain evidence="11">Clone GOH B32 T37-40</strain>
    </source>
</reference>
<dbReference type="InParanoid" id="A0A5E4EGJ3"/>
<evidence type="ECO:0000256" key="4">
    <source>
        <dbReference type="ARBA" id="ARBA00022490"/>
    </source>
</evidence>
<dbReference type="Pfam" id="PF01025">
    <property type="entry name" value="GrpE"/>
    <property type="match status" value="1"/>
</dbReference>
<evidence type="ECO:0000256" key="7">
    <source>
        <dbReference type="RuleBase" id="RU000640"/>
    </source>
</evidence>
<sequence length="319" mass="35053">MANSLFLPNHSFIAPPRLSASLSSKSSKPLPLPRLGFSLNNSSSIISQSSSSSSRSGSISRSRRASSFKSHLAPRDSVPPTNAKEDRTQSNVEASESGADQHHLPRLGTLLQVYKEAIFNGDKETVSEVEAKIAILENEKNKLVKKVSSSSAEITSGKEKFIRLQADFDNCRKRFEKERLRVRTDAQGEVIESLLTMVDNFERAKQYIKPETDKEKKIDASYQGIYKQLVETMKSLHVAVVPTVGKSFDPSLHEAVAREESQEFKEGIIIQEIRRGFLLEGRLLRPAMVKVSTGPGSKKAPVATEKSSGLPATAAGVEK</sequence>
<keyword evidence="9" id="KW-0175">Coiled coil</keyword>
<dbReference type="GO" id="GO:0051082">
    <property type="term" value="F:unfolded protein binding"/>
    <property type="evidence" value="ECO:0007669"/>
    <property type="project" value="TreeGrafter"/>
</dbReference>
<dbReference type="EMBL" id="JAJFAZ020000001">
    <property type="protein sequence ID" value="KAI5355412.1"/>
    <property type="molecule type" value="Genomic_DNA"/>
</dbReference>
<dbReference type="SUPFAM" id="SSF58014">
    <property type="entry name" value="Coiled-coil domain of nucleotide exchange factor GrpE"/>
    <property type="match status" value="1"/>
</dbReference>
<keyword evidence="4" id="KW-0963">Cytoplasm</keyword>
<dbReference type="GO" id="GO:0005759">
    <property type="term" value="C:mitochondrial matrix"/>
    <property type="evidence" value="ECO:0007669"/>
    <property type="project" value="UniProtKB-SubCell"/>
</dbReference>
<dbReference type="Proteomes" id="UP000327085">
    <property type="component" value="Chromosome 1"/>
</dbReference>